<proteinExistence type="predicted"/>
<dbReference type="EMBL" id="WTPW01000864">
    <property type="protein sequence ID" value="KAF0473747.1"/>
    <property type="molecule type" value="Genomic_DNA"/>
</dbReference>
<feature type="transmembrane region" description="Helical" evidence="1">
    <location>
        <begin position="1191"/>
        <end position="1209"/>
    </location>
</feature>
<keyword evidence="1" id="KW-0812">Transmembrane</keyword>
<accession>A0A8H4AAK7</accession>
<sequence length="1335" mass="158014">MLASTSQNEHSIVEVKDEEKPEIKVYENEPKVKDEKYFAVSPEGDFLVEFVVKKVINKVVKKVSKEAAEVEKVLEKRSIKIDVKDKIEKINEKLEEIDDYEEIEVEEEVKERFEFELQMYNIENSKISKNDWKLRNSIQSKNDLCLIDDQKLSYRRLSNALSIKYKFTKKQMELFRREDIFRWSVTVSDKSTNPSEFRLLAISCISLKSMENYKNKSEKIHLTEISNHGFTFVFTITRDRNDYLVRDIDDKGLPINYGGIVKLFSKEDCITNQKTEQKMDKSQNSNEHILILLTLSGIYKYYMNNKSINYIQKLKYPKRIYNSIINRLNFTVSFANSQRGLEKLYHEELNYLKYCLSKHYFLVDTMKEDIRYIELYNLKTNQLVNTFQRPISFKSVLFDLPSSYAVSNNNKLLAYFSLSIKGIKIYSVECGLEIAELVNIVDFLEIDSSDILGLIIDFFHNDEMLFVYSSNANEWLVWNIFGTLREPVKLKRANLDLRYGQIERSNSFIIFNKDEDNKPTIYDELIIDKYLKGLKKKSGEYYQAQESKELNDYYYNIEPWLRPFHDLDDLHDSYYLDEKKERLLLVGSHTIQVWYVRKRSLEFIHVPSSHLPSFSMPNLLDGENERDKIINVSNVKCCNGKFKLTVETNEEIEYEIKMEDEDDIINLAKHACYALKYLNGYKKFEQFYAKDYKSKFYDIIEQTRKLILRFIRLRPNIWLLLDIRFGLMKVLIEAEDYELVNDILSYKKLIHIPQYISWTGGKNTIRTALSDPIMLALFLEYYSNNAIKNIGWMNTVVDIIPELYKSDEKKDETEKIKSYAYYAQKLFYNHCFCDKQLDLFSFEFLEISPKSNDLLKVFIPITQLIPQDSKLKLQEIDYNKIADIRMVPLTDFTTNRISSNIRQKKFTNFLKFLILPSLYLSSKEQENYSPFIKLINKGERDILFENPSMGAVMNWMWYSCKSYWIRSLYFYFLYFLTYSIIIWAYISQLQVAGTLLHFLIIITIVLFYYLSYYHLAIEFNQFCRKKRKYFTDLFNWVDLSSLFIPIFVFSYILINSYTIENGFKDAKSDQNLAFIIFLSILLLWYQFILLLRILEGFAQYLNILFNIVVEIRQFLLFFVLTIVAMGHALFILLGYPNNVGLSQSPPTYTLTNGSAAYTMIGDQPVNPFANPINSILQVYYWSQISFSGWNFWPLTILSVIGSFIFVIILQNVIISFMGNAFSEAYADSKPGVYRYQIDLILDFALLKESLEFNHLDSKFKDKLRARYICFYDEPSITKSWNEESEKMISKPYPNVPILRKSGFESWPTENCKFIWEKTVEEKTEEDEINYWFLGD</sequence>
<feature type="transmembrane region" description="Helical" evidence="1">
    <location>
        <begin position="1074"/>
        <end position="1094"/>
    </location>
</feature>
<name>A0A8H4AAK7_GIGMA</name>
<keyword evidence="1" id="KW-0472">Membrane</keyword>
<dbReference type="Proteomes" id="UP000439903">
    <property type="component" value="Unassembled WGS sequence"/>
</dbReference>
<evidence type="ECO:0000313" key="2">
    <source>
        <dbReference type="EMBL" id="KAF0473747.1"/>
    </source>
</evidence>
<keyword evidence="3" id="KW-1185">Reference proteome</keyword>
<protein>
    <submittedName>
        <fullName evidence="2">Transient receptor potential channel pyrexia-like</fullName>
    </submittedName>
</protein>
<evidence type="ECO:0000256" key="1">
    <source>
        <dbReference type="SAM" id="Phobius"/>
    </source>
</evidence>
<feature type="transmembrane region" description="Helical" evidence="1">
    <location>
        <begin position="968"/>
        <end position="986"/>
    </location>
</feature>
<feature type="transmembrane region" description="Helical" evidence="1">
    <location>
        <begin position="1114"/>
        <end position="1135"/>
    </location>
</feature>
<evidence type="ECO:0000313" key="3">
    <source>
        <dbReference type="Proteomes" id="UP000439903"/>
    </source>
</evidence>
<feature type="transmembrane region" description="Helical" evidence="1">
    <location>
        <begin position="992"/>
        <end position="1012"/>
    </location>
</feature>
<keyword evidence="1" id="KW-1133">Transmembrane helix</keyword>
<dbReference type="OrthoDB" id="2323502at2759"/>
<keyword evidence="2" id="KW-0675">Receptor</keyword>
<comment type="caution">
    <text evidence="2">The sequence shown here is derived from an EMBL/GenBank/DDBJ whole genome shotgun (WGS) entry which is preliminary data.</text>
</comment>
<organism evidence="2 3">
    <name type="scientific">Gigaspora margarita</name>
    <dbReference type="NCBI Taxonomy" id="4874"/>
    <lineage>
        <taxon>Eukaryota</taxon>
        <taxon>Fungi</taxon>
        <taxon>Fungi incertae sedis</taxon>
        <taxon>Mucoromycota</taxon>
        <taxon>Glomeromycotina</taxon>
        <taxon>Glomeromycetes</taxon>
        <taxon>Diversisporales</taxon>
        <taxon>Gigasporaceae</taxon>
        <taxon>Gigaspora</taxon>
    </lineage>
</organism>
<reference evidence="2 3" key="1">
    <citation type="journal article" date="2019" name="Environ. Microbiol.">
        <title>At the nexus of three kingdoms: the genome of the mycorrhizal fungus Gigaspora margarita provides insights into plant, endobacterial and fungal interactions.</title>
        <authorList>
            <person name="Venice F."/>
            <person name="Ghignone S."/>
            <person name="Salvioli di Fossalunga A."/>
            <person name="Amselem J."/>
            <person name="Novero M."/>
            <person name="Xianan X."/>
            <person name="Sedzielewska Toro K."/>
            <person name="Morin E."/>
            <person name="Lipzen A."/>
            <person name="Grigoriev I.V."/>
            <person name="Henrissat B."/>
            <person name="Martin F.M."/>
            <person name="Bonfante P."/>
        </authorList>
    </citation>
    <scope>NUCLEOTIDE SEQUENCE [LARGE SCALE GENOMIC DNA]</scope>
    <source>
        <strain evidence="2 3">BEG34</strain>
    </source>
</reference>
<gene>
    <name evidence="2" type="ORF">F8M41_024853</name>
</gene>
<feature type="transmembrane region" description="Helical" evidence="1">
    <location>
        <begin position="1033"/>
        <end position="1054"/>
    </location>
</feature>